<evidence type="ECO:0008006" key="2">
    <source>
        <dbReference type="Google" id="ProtNLM"/>
    </source>
</evidence>
<dbReference type="AlphaFoldDB" id="X1JHD7"/>
<name>X1JHD7_9ZZZZ</name>
<feature type="non-terminal residue" evidence="1">
    <location>
        <position position="40"/>
    </location>
</feature>
<dbReference type="InterPro" id="IPR036291">
    <property type="entry name" value="NAD(P)-bd_dom_sf"/>
</dbReference>
<protein>
    <recommendedName>
        <fullName evidence="2">Short-chain dehydrogenase/reductase SDR</fullName>
    </recommendedName>
</protein>
<accession>X1JHD7</accession>
<dbReference type="EMBL" id="BARU01046778">
    <property type="protein sequence ID" value="GAH93427.1"/>
    <property type="molecule type" value="Genomic_DNA"/>
</dbReference>
<gene>
    <name evidence="1" type="ORF">S03H2_70403</name>
</gene>
<evidence type="ECO:0000313" key="1">
    <source>
        <dbReference type="EMBL" id="GAH93427.1"/>
    </source>
</evidence>
<dbReference type="Gene3D" id="3.40.50.720">
    <property type="entry name" value="NAD(P)-binding Rossmann-like Domain"/>
    <property type="match status" value="1"/>
</dbReference>
<comment type="caution">
    <text evidence="1">The sequence shown here is derived from an EMBL/GenBank/DDBJ whole genome shotgun (WGS) entry which is preliminary data.</text>
</comment>
<organism evidence="1">
    <name type="scientific">marine sediment metagenome</name>
    <dbReference type="NCBI Taxonomy" id="412755"/>
    <lineage>
        <taxon>unclassified sequences</taxon>
        <taxon>metagenomes</taxon>
        <taxon>ecological metagenomes</taxon>
    </lineage>
</organism>
<dbReference type="Pfam" id="PF00106">
    <property type="entry name" value="adh_short"/>
    <property type="match status" value="1"/>
</dbReference>
<dbReference type="SUPFAM" id="SSF51735">
    <property type="entry name" value="NAD(P)-binding Rossmann-fold domains"/>
    <property type="match status" value="1"/>
</dbReference>
<sequence>MNNAGTTRLTPILDLTEDIWDLILDTNLKGLFLCTQAVAK</sequence>
<proteinExistence type="predicted"/>
<dbReference type="InterPro" id="IPR002347">
    <property type="entry name" value="SDR_fam"/>
</dbReference>
<reference evidence="1" key="1">
    <citation type="journal article" date="2014" name="Front. Microbiol.">
        <title>High frequency of phylogenetically diverse reductive dehalogenase-homologous genes in deep subseafloor sedimentary metagenomes.</title>
        <authorList>
            <person name="Kawai M."/>
            <person name="Futagami T."/>
            <person name="Toyoda A."/>
            <person name="Takaki Y."/>
            <person name="Nishi S."/>
            <person name="Hori S."/>
            <person name="Arai W."/>
            <person name="Tsubouchi T."/>
            <person name="Morono Y."/>
            <person name="Uchiyama I."/>
            <person name="Ito T."/>
            <person name="Fujiyama A."/>
            <person name="Inagaki F."/>
            <person name="Takami H."/>
        </authorList>
    </citation>
    <scope>NUCLEOTIDE SEQUENCE</scope>
    <source>
        <strain evidence="1">Expedition CK06-06</strain>
    </source>
</reference>